<gene>
    <name evidence="8" type="ORF">QYM36_001977</name>
</gene>
<proteinExistence type="predicted"/>
<dbReference type="GO" id="GO:0016020">
    <property type="term" value="C:membrane"/>
    <property type="evidence" value="ECO:0007669"/>
    <property type="project" value="UniProtKB-SubCell"/>
</dbReference>
<keyword evidence="3 6" id="KW-1133">Transmembrane helix</keyword>
<evidence type="ECO:0000313" key="9">
    <source>
        <dbReference type="Proteomes" id="UP001187531"/>
    </source>
</evidence>
<dbReference type="PANTHER" id="PTHR22776">
    <property type="entry name" value="MARVEL-CONTAINING POTENTIAL LIPID RAFT-ASSOCIATED PROTEIN"/>
    <property type="match status" value="1"/>
</dbReference>
<feature type="transmembrane region" description="Helical" evidence="6">
    <location>
        <begin position="72"/>
        <end position="93"/>
    </location>
</feature>
<keyword evidence="2 5" id="KW-0812">Transmembrane</keyword>
<dbReference type="PROSITE" id="PS51225">
    <property type="entry name" value="MARVEL"/>
    <property type="match status" value="1"/>
</dbReference>
<evidence type="ECO:0000256" key="6">
    <source>
        <dbReference type="SAM" id="Phobius"/>
    </source>
</evidence>
<dbReference type="InterPro" id="IPR050578">
    <property type="entry name" value="MARVEL-CKLF_proteins"/>
</dbReference>
<feature type="transmembrane region" description="Helical" evidence="6">
    <location>
        <begin position="136"/>
        <end position="155"/>
    </location>
</feature>
<keyword evidence="4 5" id="KW-0472">Membrane</keyword>
<dbReference type="InterPro" id="IPR008253">
    <property type="entry name" value="Marvel"/>
</dbReference>
<dbReference type="AlphaFoldDB" id="A0AA88LGG6"/>
<name>A0AA88LGG6_ARTSF</name>
<feature type="domain" description="MARVEL" evidence="7">
    <location>
        <begin position="36"/>
        <end position="162"/>
    </location>
</feature>
<evidence type="ECO:0000256" key="5">
    <source>
        <dbReference type="PROSITE-ProRule" id="PRU00581"/>
    </source>
</evidence>
<evidence type="ECO:0000256" key="1">
    <source>
        <dbReference type="ARBA" id="ARBA00004141"/>
    </source>
</evidence>
<organism evidence="8 9">
    <name type="scientific">Artemia franciscana</name>
    <name type="common">Brine shrimp</name>
    <name type="synonym">Artemia sanfranciscana</name>
    <dbReference type="NCBI Taxonomy" id="6661"/>
    <lineage>
        <taxon>Eukaryota</taxon>
        <taxon>Metazoa</taxon>
        <taxon>Ecdysozoa</taxon>
        <taxon>Arthropoda</taxon>
        <taxon>Crustacea</taxon>
        <taxon>Branchiopoda</taxon>
        <taxon>Anostraca</taxon>
        <taxon>Artemiidae</taxon>
        <taxon>Artemia</taxon>
    </lineage>
</organism>
<comment type="subcellular location">
    <subcellularLocation>
        <location evidence="1">Membrane</location>
        <topology evidence="1">Multi-pass membrane protein</topology>
    </subcellularLocation>
</comment>
<dbReference type="PANTHER" id="PTHR22776:SF49">
    <property type="entry name" value="MARVEL DOMAIN-CONTAINING PROTEIN"/>
    <property type="match status" value="1"/>
</dbReference>
<dbReference type="Pfam" id="PF01284">
    <property type="entry name" value="MARVEL"/>
    <property type="match status" value="1"/>
</dbReference>
<evidence type="ECO:0000256" key="3">
    <source>
        <dbReference type="ARBA" id="ARBA00022989"/>
    </source>
</evidence>
<feature type="transmembrane region" description="Helical" evidence="6">
    <location>
        <begin position="46"/>
        <end position="66"/>
    </location>
</feature>
<sequence>MEGQFGAGPYVGGGTTTTTTTQSTAVNTSLRFDKEYLRSIPGMLKAVVMVINIIAFICVSSSDFHYHSNANWMSFCAWAGFFTTGTLLLFYCLHLIEKFHFIPWLLVEFIYCAVWSFFFFSASCACASYGKASNWFAAAAFFGFCSCLLYGLDAYMKFVDWRAGRVAQGERIVTTTTVASTPAY</sequence>
<protein>
    <recommendedName>
        <fullName evidence="7">MARVEL domain-containing protein</fullName>
    </recommendedName>
</protein>
<evidence type="ECO:0000313" key="8">
    <source>
        <dbReference type="EMBL" id="KAK2723491.1"/>
    </source>
</evidence>
<comment type="caution">
    <text evidence="8">The sequence shown here is derived from an EMBL/GenBank/DDBJ whole genome shotgun (WGS) entry which is preliminary data.</text>
</comment>
<evidence type="ECO:0000256" key="4">
    <source>
        <dbReference type="ARBA" id="ARBA00023136"/>
    </source>
</evidence>
<dbReference type="EMBL" id="JAVRJZ010000004">
    <property type="protein sequence ID" value="KAK2723491.1"/>
    <property type="molecule type" value="Genomic_DNA"/>
</dbReference>
<reference evidence="8" key="1">
    <citation type="submission" date="2023-07" db="EMBL/GenBank/DDBJ databases">
        <title>Chromosome-level genome assembly of Artemia franciscana.</title>
        <authorList>
            <person name="Jo E."/>
        </authorList>
    </citation>
    <scope>NUCLEOTIDE SEQUENCE</scope>
    <source>
        <tissue evidence="8">Whole body</tissue>
    </source>
</reference>
<keyword evidence="9" id="KW-1185">Reference proteome</keyword>
<evidence type="ECO:0000259" key="7">
    <source>
        <dbReference type="PROSITE" id="PS51225"/>
    </source>
</evidence>
<evidence type="ECO:0000256" key="2">
    <source>
        <dbReference type="ARBA" id="ARBA00022692"/>
    </source>
</evidence>
<feature type="transmembrane region" description="Helical" evidence="6">
    <location>
        <begin position="105"/>
        <end position="130"/>
    </location>
</feature>
<accession>A0AA88LGG6</accession>
<dbReference type="Proteomes" id="UP001187531">
    <property type="component" value="Unassembled WGS sequence"/>
</dbReference>